<sequence>MIDPVPLDPPRFAGLVAPAVDRLVVGTSATGWERGGAALSQRYGGPAATGFLMEFRTRLAAPGGTVSGPGFAAVTRYRDPVRCQRGLDKQVAYAMIHRTPAGGLQATERGRTYLAEVYELHARITGELWEQRHAGRVARLVDVLGVLIGEAAHDGGDAFGALAPPYEPDGCPPGVLLLNRLSALRQHRADAHAAAWTAAGHTRLTIADLPPGPERLAIEQETDRRAAAPYAALAPDSRLRLLSDLAALPT</sequence>
<keyword evidence="2" id="KW-1185">Reference proteome</keyword>
<organism evidence="1 2">
    <name type="scientific">Polymorphospora rubra</name>
    <dbReference type="NCBI Taxonomy" id="338584"/>
    <lineage>
        <taxon>Bacteria</taxon>
        <taxon>Bacillati</taxon>
        <taxon>Actinomycetota</taxon>
        <taxon>Actinomycetes</taxon>
        <taxon>Micromonosporales</taxon>
        <taxon>Micromonosporaceae</taxon>
        <taxon>Polymorphospora</taxon>
    </lineage>
</organism>
<dbReference type="EMBL" id="AP023359">
    <property type="protein sequence ID" value="BCJ65597.1"/>
    <property type="molecule type" value="Genomic_DNA"/>
</dbReference>
<protein>
    <submittedName>
        <fullName evidence="1">Uncharacterized protein</fullName>
    </submittedName>
</protein>
<gene>
    <name evidence="1" type="ORF">Prubr_26180</name>
</gene>
<accession>A0A810MWQ5</accession>
<dbReference type="RefSeq" id="WP_246568622.1">
    <property type="nucleotide sequence ID" value="NZ_AP023359.1"/>
</dbReference>
<dbReference type="AlphaFoldDB" id="A0A810MWQ5"/>
<name>A0A810MWQ5_9ACTN</name>
<evidence type="ECO:0000313" key="2">
    <source>
        <dbReference type="Proteomes" id="UP000680866"/>
    </source>
</evidence>
<evidence type="ECO:0000313" key="1">
    <source>
        <dbReference type="EMBL" id="BCJ65597.1"/>
    </source>
</evidence>
<dbReference type="KEGG" id="pry:Prubr_26180"/>
<reference evidence="1" key="1">
    <citation type="submission" date="2020-08" db="EMBL/GenBank/DDBJ databases">
        <title>Whole genome shotgun sequence of Polymorphospora rubra NBRC 101157.</title>
        <authorList>
            <person name="Komaki H."/>
            <person name="Tamura T."/>
        </authorList>
    </citation>
    <scope>NUCLEOTIDE SEQUENCE</scope>
    <source>
        <strain evidence="1">NBRC 101157</strain>
    </source>
</reference>
<proteinExistence type="predicted"/>
<dbReference type="Proteomes" id="UP000680866">
    <property type="component" value="Chromosome"/>
</dbReference>